<dbReference type="Proteomes" id="UP000314983">
    <property type="component" value="Chromosome 2"/>
</dbReference>
<reference evidence="8" key="2">
    <citation type="journal article" date="2017" name="Sci. Adv.">
        <title>A tail of two voltages: Proteomic comparison of the three electric organs of the electric eel.</title>
        <authorList>
            <person name="Traeger L.L."/>
            <person name="Sabat G."/>
            <person name="Barrett-Wilt G.A."/>
            <person name="Wells G.B."/>
            <person name="Sussman M.R."/>
        </authorList>
    </citation>
    <scope>NUCLEOTIDE SEQUENCE [LARGE SCALE GENOMIC DNA]</scope>
</reference>
<dbReference type="PRINTS" id="PR00836">
    <property type="entry name" value="SOMATOTROPIN"/>
</dbReference>
<dbReference type="SUPFAM" id="SSF47266">
    <property type="entry name" value="4-helical cytokines"/>
    <property type="match status" value="1"/>
</dbReference>
<evidence type="ECO:0000256" key="6">
    <source>
        <dbReference type="SAM" id="Phobius"/>
    </source>
</evidence>
<comment type="similarity">
    <text evidence="2 5">Belongs to the somatotropin/prolactin family.</text>
</comment>
<accession>A0A4W4HQ63</accession>
<evidence type="ECO:0000256" key="3">
    <source>
        <dbReference type="ARBA" id="ARBA00022525"/>
    </source>
</evidence>
<feature type="transmembrane region" description="Helical" evidence="6">
    <location>
        <begin position="20"/>
        <end position="36"/>
    </location>
</feature>
<sequence>MSRSQELNTIIPLVVHPPVLVPFCPIAIIFVALLCLDTHVLVDSVPVCTHGPASCHILALARLFDQVNQHLVRVHDLSSDLLSEFELYFLPSRYHITRGYPKCHTSSILTPNGKDNVQRMALRLVVLKLLVAWRDPLHELHRRFAGQKGFDIFSRNLRKGVERVMEKVHLPPGASLPTARSQEALSDYVLLCCFRCDSDKVQNYLKILKCTTMPEYGCSLAPLDSACALGT</sequence>
<keyword evidence="8" id="KW-1185">Reference proteome</keyword>
<dbReference type="GO" id="GO:0046427">
    <property type="term" value="P:positive regulation of receptor signaling pathway via JAK-STAT"/>
    <property type="evidence" value="ECO:0007669"/>
    <property type="project" value="TreeGrafter"/>
</dbReference>
<dbReference type="InterPro" id="IPR018116">
    <property type="entry name" value="Somatotropin_CS"/>
</dbReference>
<dbReference type="PANTHER" id="PTHR11417:SF33">
    <property type="entry name" value="PROLACTIN LIKE"/>
    <property type="match status" value="1"/>
</dbReference>
<organism evidence="7 8">
    <name type="scientific">Electrophorus electricus</name>
    <name type="common">Electric eel</name>
    <name type="synonym">Gymnotus electricus</name>
    <dbReference type="NCBI Taxonomy" id="8005"/>
    <lineage>
        <taxon>Eukaryota</taxon>
        <taxon>Metazoa</taxon>
        <taxon>Chordata</taxon>
        <taxon>Craniata</taxon>
        <taxon>Vertebrata</taxon>
        <taxon>Euteleostomi</taxon>
        <taxon>Actinopterygii</taxon>
        <taxon>Neopterygii</taxon>
        <taxon>Teleostei</taxon>
        <taxon>Ostariophysi</taxon>
        <taxon>Gymnotiformes</taxon>
        <taxon>Gymnotoidei</taxon>
        <taxon>Gymnotidae</taxon>
        <taxon>Electrophorus</taxon>
    </lineage>
</organism>
<dbReference type="Ensembl" id="ENSEEET00000052082.2">
    <property type="protein sequence ID" value="ENSEEEP00000051525.2"/>
    <property type="gene ID" value="ENSEEEG00000024191.2"/>
</dbReference>
<dbReference type="PROSITE" id="PS00338">
    <property type="entry name" value="SOMATOTROPIN_2"/>
    <property type="match status" value="1"/>
</dbReference>
<dbReference type="Pfam" id="PF00103">
    <property type="entry name" value="Hormone_1"/>
    <property type="match status" value="1"/>
</dbReference>
<comment type="subcellular location">
    <subcellularLocation>
        <location evidence="1 5">Secreted</location>
    </subcellularLocation>
</comment>
<name>A0A4W4HQ63_ELEEL</name>
<reference evidence="7" key="4">
    <citation type="submission" date="2025-08" db="UniProtKB">
        <authorList>
            <consortium name="Ensembl"/>
        </authorList>
    </citation>
    <scope>IDENTIFICATION</scope>
</reference>
<dbReference type="GO" id="GO:0031667">
    <property type="term" value="P:response to nutrient levels"/>
    <property type="evidence" value="ECO:0007669"/>
    <property type="project" value="TreeGrafter"/>
</dbReference>
<protein>
    <submittedName>
        <fullName evidence="7">Uncharacterized protein</fullName>
    </submittedName>
</protein>
<evidence type="ECO:0000256" key="5">
    <source>
        <dbReference type="RuleBase" id="RU003618"/>
    </source>
</evidence>
<dbReference type="GO" id="GO:0005615">
    <property type="term" value="C:extracellular space"/>
    <property type="evidence" value="ECO:0007669"/>
    <property type="project" value="TreeGrafter"/>
</dbReference>
<evidence type="ECO:0000256" key="2">
    <source>
        <dbReference type="ARBA" id="ARBA00008474"/>
    </source>
</evidence>
<reference evidence="8" key="1">
    <citation type="journal article" date="2014" name="Science">
        <title>Nonhuman genetics. Genomic basis for the convergent evolution of electric organs.</title>
        <authorList>
            <person name="Gallant J.R."/>
            <person name="Traeger L.L."/>
            <person name="Volkening J.D."/>
            <person name="Moffett H."/>
            <person name="Chen P.H."/>
            <person name="Novina C.D."/>
            <person name="Phillips G.N.Jr."/>
            <person name="Anand R."/>
            <person name="Wells G.B."/>
            <person name="Pinch M."/>
            <person name="Guth R."/>
            <person name="Unguez G.A."/>
            <person name="Albert J.S."/>
            <person name="Zakon H.H."/>
            <person name="Samanta M.P."/>
            <person name="Sussman M.R."/>
        </authorList>
    </citation>
    <scope>NUCLEOTIDE SEQUENCE [LARGE SCALE GENOMIC DNA]</scope>
</reference>
<dbReference type="AlphaFoldDB" id="A0A4W4HQ63"/>
<evidence type="ECO:0000256" key="4">
    <source>
        <dbReference type="ARBA" id="ARBA00023157"/>
    </source>
</evidence>
<dbReference type="PANTHER" id="PTHR11417">
    <property type="entry name" value="SOMATOTROPIN,PROLACTIN"/>
    <property type="match status" value="1"/>
</dbReference>
<dbReference type="GO" id="GO:0005179">
    <property type="term" value="F:hormone activity"/>
    <property type="evidence" value="ECO:0007669"/>
    <property type="project" value="UniProtKB-KW"/>
</dbReference>
<evidence type="ECO:0000313" key="8">
    <source>
        <dbReference type="Proteomes" id="UP000314983"/>
    </source>
</evidence>
<dbReference type="InterPro" id="IPR001400">
    <property type="entry name" value="Somatotropin/Prolactin"/>
</dbReference>
<reference evidence="7" key="3">
    <citation type="submission" date="2020-05" db="EMBL/GenBank/DDBJ databases">
        <title>Electrophorus electricus (electric eel) genome, fEleEle1, primary haplotype.</title>
        <authorList>
            <person name="Myers G."/>
            <person name="Meyer A."/>
            <person name="Fedrigo O."/>
            <person name="Formenti G."/>
            <person name="Rhie A."/>
            <person name="Tracey A."/>
            <person name="Sims Y."/>
            <person name="Jarvis E.D."/>
        </authorList>
    </citation>
    <scope>NUCLEOTIDE SEQUENCE [LARGE SCALE GENOMIC DNA]</scope>
</reference>
<evidence type="ECO:0000256" key="1">
    <source>
        <dbReference type="ARBA" id="ARBA00004613"/>
    </source>
</evidence>
<keyword evidence="6" id="KW-1133">Transmembrane helix</keyword>
<keyword evidence="6" id="KW-0812">Transmembrane</keyword>
<dbReference type="GeneTree" id="ENSGT00950000182818"/>
<keyword evidence="3" id="KW-0964">Secreted</keyword>
<reference evidence="7" key="5">
    <citation type="submission" date="2025-09" db="UniProtKB">
        <authorList>
            <consortium name="Ensembl"/>
        </authorList>
    </citation>
    <scope>IDENTIFICATION</scope>
</reference>
<dbReference type="OMA" id="CHTSNIV"/>
<proteinExistence type="inferred from homology"/>
<keyword evidence="6" id="KW-0472">Membrane</keyword>
<dbReference type="STRING" id="8005.ENSEEEP00000051525"/>
<dbReference type="InterPro" id="IPR009079">
    <property type="entry name" value="4_helix_cytokine-like_core"/>
</dbReference>
<dbReference type="Gene3D" id="1.20.1250.10">
    <property type="match status" value="1"/>
</dbReference>
<keyword evidence="5" id="KW-0372">Hormone</keyword>
<evidence type="ECO:0000313" key="7">
    <source>
        <dbReference type="Ensembl" id="ENSEEEP00000051525.2"/>
    </source>
</evidence>
<gene>
    <name evidence="7" type="primary">prl2</name>
</gene>
<keyword evidence="4" id="KW-1015">Disulfide bond</keyword>